<organism evidence="1 2">
    <name type="scientific">Kriegella aquimaris</name>
    <dbReference type="NCBI Taxonomy" id="192904"/>
    <lineage>
        <taxon>Bacteria</taxon>
        <taxon>Pseudomonadati</taxon>
        <taxon>Bacteroidota</taxon>
        <taxon>Flavobacteriia</taxon>
        <taxon>Flavobacteriales</taxon>
        <taxon>Flavobacteriaceae</taxon>
        <taxon>Kriegella</taxon>
    </lineage>
</organism>
<protein>
    <submittedName>
        <fullName evidence="1">Uncharacterized protein</fullName>
    </submittedName>
</protein>
<dbReference type="RefSeq" id="WP_176801296.1">
    <property type="nucleotide sequence ID" value="NZ_FNGV01000001.1"/>
</dbReference>
<keyword evidence="2" id="KW-1185">Reference proteome</keyword>
<gene>
    <name evidence="1" type="ORF">SAMN04488514_101248</name>
</gene>
<accession>A0A1G9IR79</accession>
<dbReference type="AlphaFoldDB" id="A0A1G9IR79"/>
<reference evidence="2" key="1">
    <citation type="submission" date="2016-10" db="EMBL/GenBank/DDBJ databases">
        <authorList>
            <person name="Varghese N."/>
            <person name="Submissions S."/>
        </authorList>
    </citation>
    <scope>NUCLEOTIDE SEQUENCE [LARGE SCALE GENOMIC DNA]</scope>
    <source>
        <strain evidence="2">DSM 19886</strain>
    </source>
</reference>
<dbReference type="Proteomes" id="UP000199440">
    <property type="component" value="Unassembled WGS sequence"/>
</dbReference>
<proteinExistence type="predicted"/>
<evidence type="ECO:0000313" key="1">
    <source>
        <dbReference type="EMBL" id="SDL27799.1"/>
    </source>
</evidence>
<name>A0A1G9IR79_9FLAO</name>
<dbReference type="EMBL" id="FNGV01000001">
    <property type="protein sequence ID" value="SDL27799.1"/>
    <property type="molecule type" value="Genomic_DNA"/>
</dbReference>
<evidence type="ECO:0000313" key="2">
    <source>
        <dbReference type="Proteomes" id="UP000199440"/>
    </source>
</evidence>
<sequence length="47" mass="5487">MKYLSSHIEALTKKKKTEEKSLIKKQYSCGIFQDYDVNESSTIESRT</sequence>